<dbReference type="InterPro" id="IPR046037">
    <property type="entry name" value="DUF5995"/>
</dbReference>
<protein>
    <submittedName>
        <fullName evidence="2">Polyketide cyclase / dehydrase and lipid transport</fullName>
    </submittedName>
</protein>
<keyword evidence="3" id="KW-1185">Reference proteome</keyword>
<dbReference type="EMBL" id="JAMTCG010000003">
    <property type="protein sequence ID" value="MCP2160460.1"/>
    <property type="molecule type" value="Genomic_DNA"/>
</dbReference>
<gene>
    <name evidence="2" type="ORF">LX12_001647</name>
</gene>
<dbReference type="Pfam" id="PF19458">
    <property type="entry name" value="DUF5995"/>
    <property type="match status" value="1"/>
</dbReference>
<proteinExistence type="predicted"/>
<dbReference type="Pfam" id="PF10604">
    <property type="entry name" value="Polyketide_cyc2"/>
    <property type="match status" value="1"/>
</dbReference>
<dbReference type="InterPro" id="IPR019587">
    <property type="entry name" value="Polyketide_cyclase/dehydratase"/>
</dbReference>
<name>A0ABT1GZN8_9NOCA</name>
<dbReference type="InterPro" id="IPR023393">
    <property type="entry name" value="START-like_dom_sf"/>
</dbReference>
<evidence type="ECO:0000313" key="2">
    <source>
        <dbReference type="EMBL" id="MCP2160460.1"/>
    </source>
</evidence>
<dbReference type="SUPFAM" id="SSF55961">
    <property type="entry name" value="Bet v1-like"/>
    <property type="match status" value="1"/>
</dbReference>
<evidence type="ECO:0000313" key="3">
    <source>
        <dbReference type="Proteomes" id="UP001205740"/>
    </source>
</evidence>
<feature type="region of interest" description="Disordered" evidence="1">
    <location>
        <begin position="153"/>
        <end position="179"/>
    </location>
</feature>
<dbReference type="Gene3D" id="3.30.530.20">
    <property type="match status" value="1"/>
</dbReference>
<sequence length="396" mass="44349">MSAIPVHVNGRATTTMTRFDLATDLDCSVEQAWRLLTDPAVKNTWSRGLTTARDAGGDGRMDRAGAVREVKVDLPTRPRVQEVVTCADEPNRFAYRIFKASPLLREYSCSIDIEPTDDGCAVHYVVDVDFVPTVGPLVAPPLRRSIEKSLKGLSEQSRHLAADPEPLPYRRTPRRRPGGAAALRPQLERYLGHQRILADELAADEDPKAWFARLCALTTEELLHRVDEGRYAEPEWMMRLMAVLHRRHVSNLHAYTSGGAVSTAWREAWAVCDENDNPRSFRHVAAGVVAASRAHMEDDMPRALAEAYAAVADERDYREFRSDYLDVAPVYALAVDRLCAEIPAPFLPRVLRMSGRVLPEMRDAMTRLFYDVEADRLRAFDRGFALACQVGDVPAP</sequence>
<reference evidence="2 3" key="1">
    <citation type="submission" date="2022-06" db="EMBL/GenBank/DDBJ databases">
        <title>Genomic Encyclopedia of Archaeal and Bacterial Type Strains, Phase II (KMG-II): from individual species to whole genera.</title>
        <authorList>
            <person name="Goeker M."/>
        </authorList>
    </citation>
    <scope>NUCLEOTIDE SEQUENCE [LARGE SCALE GENOMIC DNA]</scope>
    <source>
        <strain evidence="2 3">DSM 45037</strain>
    </source>
</reference>
<accession>A0ABT1GZN8</accession>
<comment type="caution">
    <text evidence="2">The sequence shown here is derived from an EMBL/GenBank/DDBJ whole genome shotgun (WGS) entry which is preliminary data.</text>
</comment>
<feature type="compositionally biased region" description="Basic and acidic residues" evidence="1">
    <location>
        <begin position="153"/>
        <end position="162"/>
    </location>
</feature>
<dbReference type="Proteomes" id="UP001205740">
    <property type="component" value="Unassembled WGS sequence"/>
</dbReference>
<dbReference type="CDD" id="cd07821">
    <property type="entry name" value="PYR_PYL_RCAR_like"/>
    <property type="match status" value="1"/>
</dbReference>
<organism evidence="2 3">
    <name type="scientific">Williamsia serinedens</name>
    <dbReference type="NCBI Taxonomy" id="391736"/>
    <lineage>
        <taxon>Bacteria</taxon>
        <taxon>Bacillati</taxon>
        <taxon>Actinomycetota</taxon>
        <taxon>Actinomycetes</taxon>
        <taxon>Mycobacteriales</taxon>
        <taxon>Nocardiaceae</taxon>
        <taxon>Williamsia</taxon>
    </lineage>
</organism>
<evidence type="ECO:0000256" key="1">
    <source>
        <dbReference type="SAM" id="MobiDB-lite"/>
    </source>
</evidence>